<proteinExistence type="predicted"/>
<evidence type="ECO:0000313" key="2">
    <source>
        <dbReference type="EMBL" id="GFH32705.1"/>
    </source>
</evidence>
<feature type="non-terminal residue" evidence="2">
    <location>
        <position position="62"/>
    </location>
</feature>
<comment type="caution">
    <text evidence="2">The sequence shown here is derived from an EMBL/GenBank/DDBJ whole genome shotgun (WGS) entry which is preliminary data.</text>
</comment>
<dbReference type="AlphaFoldDB" id="A0A6A0AJP6"/>
<evidence type="ECO:0000313" key="3">
    <source>
        <dbReference type="Proteomes" id="UP000485058"/>
    </source>
</evidence>
<keyword evidence="3" id="KW-1185">Reference proteome</keyword>
<dbReference type="EMBL" id="BLLF01007003">
    <property type="protein sequence ID" value="GFH32705.1"/>
    <property type="molecule type" value="Genomic_DNA"/>
</dbReference>
<name>A0A6A0AJP6_HAELA</name>
<protein>
    <submittedName>
        <fullName evidence="2">Uncharacterized protein</fullName>
    </submittedName>
</protein>
<feature type="non-terminal residue" evidence="2">
    <location>
        <position position="1"/>
    </location>
</feature>
<evidence type="ECO:0000256" key="1">
    <source>
        <dbReference type="SAM" id="MobiDB-lite"/>
    </source>
</evidence>
<sequence>DLVAEWDPDAEATEAGEDLLNSSLGPVVPKTLAVDGSSTQPVVPDTKPTALKSVAKAKPTTK</sequence>
<feature type="region of interest" description="Disordered" evidence="1">
    <location>
        <begin position="35"/>
        <end position="62"/>
    </location>
</feature>
<gene>
    <name evidence="2" type="ORF">HaLaN_31969</name>
</gene>
<reference evidence="2 3" key="1">
    <citation type="submission" date="2020-02" db="EMBL/GenBank/DDBJ databases">
        <title>Draft genome sequence of Haematococcus lacustris strain NIES-144.</title>
        <authorList>
            <person name="Morimoto D."/>
            <person name="Nakagawa S."/>
            <person name="Yoshida T."/>
            <person name="Sawayama S."/>
        </authorList>
    </citation>
    <scope>NUCLEOTIDE SEQUENCE [LARGE SCALE GENOMIC DNA]</scope>
    <source>
        <strain evidence="2 3">NIES-144</strain>
    </source>
</reference>
<organism evidence="2 3">
    <name type="scientific">Haematococcus lacustris</name>
    <name type="common">Green alga</name>
    <name type="synonym">Haematococcus pluvialis</name>
    <dbReference type="NCBI Taxonomy" id="44745"/>
    <lineage>
        <taxon>Eukaryota</taxon>
        <taxon>Viridiplantae</taxon>
        <taxon>Chlorophyta</taxon>
        <taxon>core chlorophytes</taxon>
        <taxon>Chlorophyceae</taxon>
        <taxon>CS clade</taxon>
        <taxon>Chlamydomonadales</taxon>
        <taxon>Haematococcaceae</taxon>
        <taxon>Haematococcus</taxon>
    </lineage>
</organism>
<dbReference type="Proteomes" id="UP000485058">
    <property type="component" value="Unassembled WGS sequence"/>
</dbReference>
<accession>A0A6A0AJP6</accession>